<comment type="caution">
    <text evidence="14">The sequence shown here is derived from an EMBL/GenBank/DDBJ whole genome shotgun (WGS) entry which is preliminary data.</text>
</comment>
<accession>A0A8S4BP53</accession>
<keyword evidence="8" id="KW-0675">Receptor</keyword>
<dbReference type="InterPro" id="IPR000068">
    <property type="entry name" value="GPCR_3_Ca_sens_rcpt-rel"/>
</dbReference>
<evidence type="ECO:0000256" key="9">
    <source>
        <dbReference type="ARBA" id="ARBA00023180"/>
    </source>
</evidence>
<evidence type="ECO:0000313" key="14">
    <source>
        <dbReference type="EMBL" id="CAG6001868.1"/>
    </source>
</evidence>
<keyword evidence="5" id="KW-1133">Transmembrane helix</keyword>
<gene>
    <name evidence="14" type="ORF">MMEN_LOCUS18300</name>
</gene>
<evidence type="ECO:0000256" key="3">
    <source>
        <dbReference type="ARBA" id="ARBA00022692"/>
    </source>
</evidence>
<keyword evidence="3" id="KW-0812">Transmembrane</keyword>
<dbReference type="EMBL" id="CAJRST010037777">
    <property type="protein sequence ID" value="CAG6001868.1"/>
    <property type="molecule type" value="Genomic_DNA"/>
</dbReference>
<dbReference type="AlphaFoldDB" id="A0A8S4BP53"/>
<proteinExistence type="predicted"/>
<organism evidence="14 15">
    <name type="scientific">Menidia menidia</name>
    <name type="common">Atlantic silverside</name>
    <dbReference type="NCBI Taxonomy" id="238744"/>
    <lineage>
        <taxon>Eukaryota</taxon>
        <taxon>Metazoa</taxon>
        <taxon>Chordata</taxon>
        <taxon>Craniata</taxon>
        <taxon>Vertebrata</taxon>
        <taxon>Euteleostomi</taxon>
        <taxon>Actinopterygii</taxon>
        <taxon>Neopterygii</taxon>
        <taxon>Teleostei</taxon>
        <taxon>Neoteleostei</taxon>
        <taxon>Acanthomorphata</taxon>
        <taxon>Ovalentaria</taxon>
        <taxon>Atherinomorphae</taxon>
        <taxon>Atheriniformes</taxon>
        <taxon>Atherinopsidae</taxon>
        <taxon>Menidiinae</taxon>
        <taxon>Menidia</taxon>
    </lineage>
</organism>
<dbReference type="InterPro" id="IPR011500">
    <property type="entry name" value="GPCR_3_9-Cys_dom"/>
</dbReference>
<dbReference type="PANTHER" id="PTHR24061:SF528">
    <property type="entry name" value="C-FAMILY ODORANT RECEPTOR OLFCD2-RELATED"/>
    <property type="match status" value="1"/>
</dbReference>
<evidence type="ECO:0000256" key="11">
    <source>
        <dbReference type="SAM" id="SignalP"/>
    </source>
</evidence>
<reference evidence="14" key="1">
    <citation type="submission" date="2021-05" db="EMBL/GenBank/DDBJ databases">
        <authorList>
            <person name="Tigano A."/>
        </authorList>
    </citation>
    <scope>NUCLEOTIDE SEQUENCE</scope>
</reference>
<dbReference type="InterPro" id="IPR004073">
    <property type="entry name" value="GPCR_3_vmron_rcpt_2"/>
</dbReference>
<evidence type="ECO:0000256" key="4">
    <source>
        <dbReference type="ARBA" id="ARBA00022729"/>
    </source>
</evidence>
<keyword evidence="9" id="KW-0325">Glycoprotein</keyword>
<dbReference type="SUPFAM" id="SSF53822">
    <property type="entry name" value="Periplasmic binding protein-like I"/>
    <property type="match status" value="4"/>
</dbReference>
<dbReference type="GO" id="GO:0004930">
    <property type="term" value="F:G protein-coupled receptor activity"/>
    <property type="evidence" value="ECO:0007669"/>
    <property type="project" value="UniProtKB-KW"/>
</dbReference>
<feature type="signal peptide" evidence="11">
    <location>
        <begin position="1"/>
        <end position="20"/>
    </location>
</feature>
<dbReference type="PANTHER" id="PTHR24061">
    <property type="entry name" value="CALCIUM-SENSING RECEPTOR-RELATED"/>
    <property type="match status" value="1"/>
</dbReference>
<feature type="non-terminal residue" evidence="14">
    <location>
        <position position="1"/>
    </location>
</feature>
<keyword evidence="6" id="KW-0297">G-protein coupled receptor</keyword>
<feature type="domain" description="Receptor ligand binding region" evidence="12">
    <location>
        <begin position="526"/>
        <end position="640"/>
    </location>
</feature>
<dbReference type="PRINTS" id="PR00248">
    <property type="entry name" value="GPCRMGR"/>
</dbReference>
<keyword evidence="15" id="KW-1185">Reference proteome</keyword>
<keyword evidence="4 11" id="KW-0732">Signal</keyword>
<feature type="domain" description="Receptor ligand binding region" evidence="12">
    <location>
        <begin position="260"/>
        <end position="343"/>
    </location>
</feature>
<dbReference type="Gene3D" id="3.40.50.2300">
    <property type="match status" value="3"/>
</dbReference>
<dbReference type="Pfam" id="PF01094">
    <property type="entry name" value="ANF_receptor"/>
    <property type="match status" value="3"/>
</dbReference>
<dbReference type="Pfam" id="PF07562">
    <property type="entry name" value="NCD3G"/>
    <property type="match status" value="2"/>
</dbReference>
<keyword evidence="7" id="KW-0472">Membrane</keyword>
<dbReference type="GO" id="GO:0005886">
    <property type="term" value="C:plasma membrane"/>
    <property type="evidence" value="ECO:0007669"/>
    <property type="project" value="UniProtKB-SubCell"/>
</dbReference>
<feature type="domain" description="GPCR family 3 nine cysteines" evidence="13">
    <location>
        <begin position="680"/>
        <end position="719"/>
    </location>
</feature>
<comment type="subcellular location">
    <subcellularLocation>
        <location evidence="1">Cell membrane</location>
        <topology evidence="1">Multi-pass membrane protein</topology>
    </subcellularLocation>
</comment>
<evidence type="ECO:0000256" key="10">
    <source>
        <dbReference type="ARBA" id="ARBA00023224"/>
    </source>
</evidence>
<name>A0A8S4BP53_9TELE</name>
<dbReference type="InterPro" id="IPR000337">
    <property type="entry name" value="GPCR_3"/>
</dbReference>
<evidence type="ECO:0000256" key="7">
    <source>
        <dbReference type="ARBA" id="ARBA00023136"/>
    </source>
</evidence>
<feature type="chain" id="PRO_5035801183" evidence="11">
    <location>
        <begin position="21"/>
        <end position="720"/>
    </location>
</feature>
<dbReference type="Gene3D" id="2.10.50.30">
    <property type="entry name" value="GPCR, family 3, nine cysteines domain"/>
    <property type="match status" value="2"/>
</dbReference>
<evidence type="ECO:0000256" key="6">
    <source>
        <dbReference type="ARBA" id="ARBA00023040"/>
    </source>
</evidence>
<dbReference type="InterPro" id="IPR028082">
    <property type="entry name" value="Peripla_BP_I"/>
</dbReference>
<keyword evidence="10" id="KW-0807">Transducer</keyword>
<evidence type="ECO:0000256" key="5">
    <source>
        <dbReference type="ARBA" id="ARBA00022989"/>
    </source>
</evidence>
<evidence type="ECO:0000259" key="13">
    <source>
        <dbReference type="Pfam" id="PF07562"/>
    </source>
</evidence>
<sequence length="720" mass="80072">MSTAMTGLAFMAVLLWCGTAKEEIPLCEILEIPESPLLSKNGDVNPSQDPQSTLLKEFWEATFGCSFQSSRHVRSGERVYFDGNGDPAAAYELVNWQPNLKGDILFVPVGSYDAKKPKERQFKMNGIKITWAAKSMERPQSVCSESCLPGFRQAMIKGKPICCFSCVACAAGEISNSSRTMLISNLLLLLLLGVRGEIPVCQTYGTRELSKFSKDGDIIIGGIFSFHQNPVIVNPTPEVNPGPIQCEGLDPGELQYAYTMMFAIEEINNSSELLADVTLGYRIFDSCPSIPLSIRSSLNLMNRNENGNSSCKKLSSVHAVIGDTTSTSTIGIARTMGPFHIPVEFLFESKPSTTPGNQGLVELWEALFSCRLFPGPESHDQDPTTACSGIETLKDINTSFTDVLDASLLNNVYKAVYAVAHAVNMLKDCKNGEGPFENNTCADIKSVQPWQVLHYLTQVNFTTKTGENVFFDEVGDPVARYALVNWQMDETGYIQFETIGYYDASRPDGQQFEMKKEVQAIWARNNLKFWEALFSCKFQQSKPTEVERGCTGREELAGVQNSFTDMSLMPIFNNVYKGVYAVAHALHDILRCNKTCDDSVHLDPSTHIRKTNFKTKEGDEVYFNENGDPPAKYEIINWQPRENNIVEFVTVGLYDTSLPEDRQLNLLDMPLIWTQNSMKVPVSVCSENCPPGTRKVLQKGKPVCCYDCIRCAEGEMSNTT</sequence>
<evidence type="ECO:0000313" key="15">
    <source>
        <dbReference type="Proteomes" id="UP000677803"/>
    </source>
</evidence>
<dbReference type="OrthoDB" id="5984008at2759"/>
<dbReference type="PRINTS" id="PR01535">
    <property type="entry name" value="VOMERONASL2R"/>
</dbReference>
<dbReference type="Proteomes" id="UP000677803">
    <property type="component" value="Unassembled WGS sequence"/>
</dbReference>
<keyword evidence="2" id="KW-1003">Cell membrane</keyword>
<protein>
    <submittedName>
        <fullName evidence="14">(Atlantic silverside) hypothetical protein</fullName>
    </submittedName>
</protein>
<evidence type="ECO:0000256" key="1">
    <source>
        <dbReference type="ARBA" id="ARBA00004651"/>
    </source>
</evidence>
<evidence type="ECO:0000259" key="12">
    <source>
        <dbReference type="Pfam" id="PF01094"/>
    </source>
</evidence>
<evidence type="ECO:0000256" key="8">
    <source>
        <dbReference type="ARBA" id="ARBA00023170"/>
    </source>
</evidence>
<feature type="domain" description="GPCR family 3 nine cysteines" evidence="13">
    <location>
        <begin position="139"/>
        <end position="177"/>
    </location>
</feature>
<dbReference type="InterPro" id="IPR038550">
    <property type="entry name" value="GPCR_3_9-Cys_sf"/>
</dbReference>
<evidence type="ECO:0000256" key="2">
    <source>
        <dbReference type="ARBA" id="ARBA00022475"/>
    </source>
</evidence>
<feature type="domain" description="Receptor ligand binding region" evidence="12">
    <location>
        <begin position="386"/>
        <end position="488"/>
    </location>
</feature>
<dbReference type="InterPro" id="IPR001828">
    <property type="entry name" value="ANF_lig-bd_rcpt"/>
</dbReference>